<evidence type="ECO:0000256" key="3">
    <source>
        <dbReference type="ARBA" id="ARBA00022448"/>
    </source>
</evidence>
<dbReference type="InterPro" id="IPR058625">
    <property type="entry name" value="MdtA-like_BSH"/>
</dbReference>
<dbReference type="KEGG" id="ttu:TERTU_0778"/>
<keyword evidence="9" id="KW-1185">Reference proteome</keyword>
<feature type="domain" description="CusB-like beta-barrel" evidence="6">
    <location>
        <begin position="188"/>
        <end position="261"/>
    </location>
</feature>
<feature type="domain" description="Multidrug resistance protein MdtA-like C-terminal permuted SH3" evidence="7">
    <location>
        <begin position="282"/>
        <end position="326"/>
    </location>
</feature>
<comment type="similarity">
    <text evidence="2">Belongs to the membrane fusion protein (MFP) (TC 8.A.1) family.</text>
</comment>
<dbReference type="Gene3D" id="2.40.50.100">
    <property type="match status" value="1"/>
</dbReference>
<keyword evidence="4" id="KW-0175">Coiled coil</keyword>
<gene>
    <name evidence="8" type="ordered locus">TERTU_0778</name>
</gene>
<evidence type="ECO:0000256" key="2">
    <source>
        <dbReference type="ARBA" id="ARBA00009477"/>
    </source>
</evidence>
<dbReference type="InterPro" id="IPR006143">
    <property type="entry name" value="RND_pump_MFP"/>
</dbReference>
<dbReference type="FunFam" id="2.40.30.170:FF:000010">
    <property type="entry name" value="Efflux RND transporter periplasmic adaptor subunit"/>
    <property type="match status" value="1"/>
</dbReference>
<dbReference type="PANTHER" id="PTHR30469">
    <property type="entry name" value="MULTIDRUG RESISTANCE PROTEIN MDTA"/>
    <property type="match status" value="1"/>
</dbReference>
<dbReference type="Pfam" id="PF25917">
    <property type="entry name" value="BSH_RND"/>
    <property type="match status" value="1"/>
</dbReference>
<dbReference type="SUPFAM" id="SSF111369">
    <property type="entry name" value="HlyD-like secretion proteins"/>
    <property type="match status" value="1"/>
</dbReference>
<dbReference type="Pfam" id="PF25967">
    <property type="entry name" value="RND-MFP_C"/>
    <property type="match status" value="1"/>
</dbReference>
<name>C5BPG4_TERTT</name>
<dbReference type="AlphaFoldDB" id="C5BPG4"/>
<dbReference type="Gene3D" id="1.10.287.470">
    <property type="entry name" value="Helix hairpin bin"/>
    <property type="match status" value="1"/>
</dbReference>
<evidence type="ECO:0000259" key="7">
    <source>
        <dbReference type="Pfam" id="PF25967"/>
    </source>
</evidence>
<dbReference type="Gene3D" id="2.40.30.170">
    <property type="match status" value="1"/>
</dbReference>
<dbReference type="Pfam" id="PF25954">
    <property type="entry name" value="Beta-barrel_RND_2"/>
    <property type="match status" value="1"/>
</dbReference>
<dbReference type="EMBL" id="CP001614">
    <property type="protein sequence ID" value="ACR11477.1"/>
    <property type="molecule type" value="Genomic_DNA"/>
</dbReference>
<dbReference type="PANTHER" id="PTHR30469:SF16">
    <property type="entry name" value="HAE1 FAMILY EFFLUX PUMP MFP COMPONENT"/>
    <property type="match status" value="1"/>
</dbReference>
<accession>C5BPG4</accession>
<protein>
    <submittedName>
        <fullName evidence="8">Efflux transporter, RND family, MFP subunit</fullName>
    </submittedName>
</protein>
<dbReference type="GO" id="GO:1990281">
    <property type="term" value="C:efflux pump complex"/>
    <property type="evidence" value="ECO:0007669"/>
    <property type="project" value="TreeGrafter"/>
</dbReference>
<dbReference type="InterPro" id="IPR058627">
    <property type="entry name" value="MdtA-like_C"/>
</dbReference>
<evidence type="ECO:0000259" key="5">
    <source>
        <dbReference type="Pfam" id="PF25917"/>
    </source>
</evidence>
<evidence type="ECO:0000256" key="1">
    <source>
        <dbReference type="ARBA" id="ARBA00004196"/>
    </source>
</evidence>
<dbReference type="Gene3D" id="2.40.420.20">
    <property type="match status" value="1"/>
</dbReference>
<dbReference type="RefSeq" id="WP_015817589.1">
    <property type="nucleotide sequence ID" value="NC_012997.1"/>
</dbReference>
<dbReference type="GO" id="GO:0015562">
    <property type="term" value="F:efflux transmembrane transporter activity"/>
    <property type="evidence" value="ECO:0007669"/>
    <property type="project" value="TreeGrafter"/>
</dbReference>
<dbReference type="STRING" id="377629.TERTU_0778"/>
<dbReference type="Proteomes" id="UP000009080">
    <property type="component" value="Chromosome"/>
</dbReference>
<feature type="coiled-coil region" evidence="4">
    <location>
        <begin position="87"/>
        <end position="145"/>
    </location>
</feature>
<organism evidence="8 9">
    <name type="scientific">Teredinibacter turnerae (strain ATCC 39867 / T7901)</name>
    <dbReference type="NCBI Taxonomy" id="377629"/>
    <lineage>
        <taxon>Bacteria</taxon>
        <taxon>Pseudomonadati</taxon>
        <taxon>Pseudomonadota</taxon>
        <taxon>Gammaproteobacteria</taxon>
        <taxon>Cellvibrionales</taxon>
        <taxon>Cellvibrionaceae</taxon>
        <taxon>Teredinibacter</taxon>
    </lineage>
</organism>
<dbReference type="OrthoDB" id="9806939at2"/>
<evidence type="ECO:0000313" key="9">
    <source>
        <dbReference type="Proteomes" id="UP000009080"/>
    </source>
</evidence>
<comment type="subcellular location">
    <subcellularLocation>
        <location evidence="1">Cell envelope</location>
    </subcellularLocation>
</comment>
<proteinExistence type="inferred from homology"/>
<evidence type="ECO:0000256" key="4">
    <source>
        <dbReference type="SAM" id="Coils"/>
    </source>
</evidence>
<reference evidence="8 9" key="1">
    <citation type="journal article" date="2009" name="PLoS ONE">
        <title>The complete genome of Teredinibacter turnerae T7901: an intracellular endosymbiont of marine wood-boring bivalves (shipworms).</title>
        <authorList>
            <person name="Yang J.C."/>
            <person name="Madupu R."/>
            <person name="Durkin A.S."/>
            <person name="Ekborg N.A."/>
            <person name="Pedamallu C.S."/>
            <person name="Hostetler J.B."/>
            <person name="Radune D."/>
            <person name="Toms B.S."/>
            <person name="Henrissat B."/>
            <person name="Coutinho P.M."/>
            <person name="Schwarz S."/>
            <person name="Field L."/>
            <person name="Trindade-Silva A.E."/>
            <person name="Soares C.A.G."/>
            <person name="Elshahawi S."/>
            <person name="Hanora A."/>
            <person name="Schmidt E.W."/>
            <person name="Haygood M.G."/>
            <person name="Posfai J."/>
            <person name="Benner J."/>
            <person name="Madinger C."/>
            <person name="Nove J."/>
            <person name="Anton B."/>
            <person name="Chaudhary K."/>
            <person name="Foster J."/>
            <person name="Holman A."/>
            <person name="Kumar S."/>
            <person name="Lessard P.A."/>
            <person name="Luyten Y.A."/>
            <person name="Slatko B."/>
            <person name="Wood N."/>
            <person name="Wu B."/>
            <person name="Teplitski M."/>
            <person name="Mougous J.D."/>
            <person name="Ward N."/>
            <person name="Eisen J.A."/>
            <person name="Badger J.H."/>
            <person name="Distel D.L."/>
        </authorList>
    </citation>
    <scope>NUCLEOTIDE SEQUENCE [LARGE SCALE GENOMIC DNA]</scope>
    <source>
        <strain evidence="9">ATCC 39867 / T7901</strain>
    </source>
</reference>
<dbReference type="HOGENOM" id="CLU_018816_1_2_6"/>
<feature type="domain" description="Multidrug resistance protein MdtA-like barrel-sandwich hybrid" evidence="5">
    <location>
        <begin position="59"/>
        <end position="174"/>
    </location>
</feature>
<keyword evidence="3" id="KW-0813">Transport</keyword>
<dbReference type="InterPro" id="IPR058792">
    <property type="entry name" value="Beta-barrel_RND_2"/>
</dbReference>
<dbReference type="eggNOG" id="COG0845">
    <property type="taxonomic scope" value="Bacteria"/>
</dbReference>
<evidence type="ECO:0000259" key="6">
    <source>
        <dbReference type="Pfam" id="PF25954"/>
    </source>
</evidence>
<evidence type="ECO:0000313" key="8">
    <source>
        <dbReference type="EMBL" id="ACR11477.1"/>
    </source>
</evidence>
<sequence length="353" mass="38215">MSHLTLKALSLITLLIPLSVFAQRGPLPVFIQDVKTISIEETIEALGTLKANESTVLSSSVTESITAIHFNDNQRVQAGDVLVEMTSAEEHAQLKQAMATLDEAERQYGRFKALEKDKVATAAQLDQQKVLVDAAEAQLRAVQSRLQDRLLIAPFDGVVGLRNISVGALVRPGDVITTLDDDSVMKLDMTVPSIYLADLRVGMPVVARATALRDQAFNGKLVGIDSRVDPVTRSLVARAIIENPEGKLRPGLLMTVLLSQPQREAMMISEEAIIQVGRQAHVFVIEHDGERTLVAKRDVALGVRRPGEVEIVSGLNAGDQVVVHGGMKLRPGVEVKISGVSNNGERLPQLLAQ</sequence>
<dbReference type="NCBIfam" id="TIGR01730">
    <property type="entry name" value="RND_mfp"/>
    <property type="match status" value="1"/>
</dbReference>